<gene>
    <name evidence="1" type="primary">gerQ</name>
    <name evidence="1" type="ORF">D8M05_10495</name>
</gene>
<keyword evidence="2" id="KW-1185">Reference proteome</keyword>
<dbReference type="PIRSF" id="PIRSF038931">
    <property type="entry name" value="GerQ"/>
    <property type="match status" value="1"/>
</dbReference>
<dbReference type="Pfam" id="PF09671">
    <property type="entry name" value="Spore_GerQ"/>
    <property type="match status" value="1"/>
</dbReference>
<dbReference type="AlphaFoldDB" id="A0A494YZI3"/>
<organism evidence="1 2">
    <name type="scientific">Oceanobacillus bengalensis</name>
    <dbReference type="NCBI Taxonomy" id="1435466"/>
    <lineage>
        <taxon>Bacteria</taxon>
        <taxon>Bacillati</taxon>
        <taxon>Bacillota</taxon>
        <taxon>Bacilli</taxon>
        <taxon>Bacillales</taxon>
        <taxon>Bacillaceae</taxon>
        <taxon>Oceanobacillus</taxon>
    </lineage>
</organism>
<keyword evidence="1" id="KW-0167">Capsid protein</keyword>
<name>A0A494YZI3_9BACI</name>
<sequence length="148" mass="17120">MSGNNPNQPYGAYPYYPQAYYPAYTRQFPQQFQPQQQQQPENPAANIPGMLPLQQSYIENILRLNRGKLATFYLTFEGNTQWNAKTFTGIIEAAGRDHIIISDPETGRRVLMLMVYLDYVIFNEEVNYEYPYADGQNSQLSTYAPRSK</sequence>
<accession>A0A494YZI3</accession>
<protein>
    <submittedName>
        <fullName evidence="1">Spore coat protein GerQ</fullName>
    </submittedName>
</protein>
<dbReference type="EMBL" id="RBZO01000014">
    <property type="protein sequence ID" value="RKQ15417.1"/>
    <property type="molecule type" value="Genomic_DNA"/>
</dbReference>
<dbReference type="InterPro" id="IPR014099">
    <property type="entry name" value="Spore_coat_GerQ"/>
</dbReference>
<evidence type="ECO:0000313" key="2">
    <source>
        <dbReference type="Proteomes" id="UP000281813"/>
    </source>
</evidence>
<comment type="caution">
    <text evidence="1">The sequence shown here is derived from an EMBL/GenBank/DDBJ whole genome shotgun (WGS) entry which is preliminary data.</text>
</comment>
<dbReference type="Proteomes" id="UP000281813">
    <property type="component" value="Unassembled WGS sequence"/>
</dbReference>
<proteinExistence type="predicted"/>
<dbReference type="NCBIfam" id="TIGR02728">
    <property type="entry name" value="spore_gerQ"/>
    <property type="match status" value="1"/>
</dbReference>
<evidence type="ECO:0000313" key="1">
    <source>
        <dbReference type="EMBL" id="RKQ15417.1"/>
    </source>
</evidence>
<dbReference type="RefSeq" id="WP_121131546.1">
    <property type="nucleotide sequence ID" value="NZ_JBHUFK010000065.1"/>
</dbReference>
<dbReference type="OrthoDB" id="1643178at2"/>
<keyword evidence="1" id="KW-0946">Virion</keyword>
<reference evidence="1 2" key="1">
    <citation type="journal article" date="2015" name="Antonie Van Leeuwenhoek">
        <title>Oceanobacillus bengalensis sp. nov., a bacterium isolated from seawater of the Bay of Bengal.</title>
        <authorList>
            <person name="Yongchang O."/>
            <person name="Xiang W."/>
            <person name="Wang G."/>
        </authorList>
    </citation>
    <scope>NUCLEOTIDE SEQUENCE [LARGE SCALE GENOMIC DNA]</scope>
    <source>
        <strain evidence="1 2">MCCC 1K00260</strain>
    </source>
</reference>